<dbReference type="Proteomes" id="UP000597762">
    <property type="component" value="Unassembled WGS sequence"/>
</dbReference>
<dbReference type="OrthoDB" id="9998912at2759"/>
<organism evidence="2 3">
    <name type="scientific">Acanthosepion pharaonis</name>
    <name type="common">Pharaoh cuttlefish</name>
    <name type="synonym">Sepia pharaonis</name>
    <dbReference type="NCBI Taxonomy" id="158019"/>
    <lineage>
        <taxon>Eukaryota</taxon>
        <taxon>Metazoa</taxon>
        <taxon>Spiralia</taxon>
        <taxon>Lophotrochozoa</taxon>
        <taxon>Mollusca</taxon>
        <taxon>Cephalopoda</taxon>
        <taxon>Coleoidea</taxon>
        <taxon>Decapodiformes</taxon>
        <taxon>Sepiida</taxon>
        <taxon>Sepiina</taxon>
        <taxon>Sepiidae</taxon>
        <taxon>Acanthosepion</taxon>
    </lineage>
</organism>
<evidence type="ECO:0000313" key="2">
    <source>
        <dbReference type="EMBL" id="CAE1243762.1"/>
    </source>
</evidence>
<sequence length="218" mass="24841">MLLPLFIKNEVRSTSVMIRVVNNKPSPIALEPLNGQKAAVLSLLVQLPCGDEDYTPSNQSGLAIASALVSLGNPRKQSCEPSKGDKNKLRKHIHQSHPDAYNGSKNFKNVKPCVFQEFLFSSPSSLLFSFFASLLLLRFSSPSSLLLFSSSSFFFFFSSFLFFFFSFFSSFFFLFFFFSFFLFSFFLFFSSFSFFLFFLFFSLLSLFFSSFSSSSLFS</sequence>
<comment type="caution">
    <text evidence="2">The sequence shown here is derived from an EMBL/GenBank/DDBJ whole genome shotgun (WGS) entry which is preliminary data.</text>
</comment>
<dbReference type="AlphaFoldDB" id="A0A812BUR1"/>
<dbReference type="EMBL" id="CAHIKZ030000890">
    <property type="protein sequence ID" value="CAE1243762.1"/>
    <property type="molecule type" value="Genomic_DNA"/>
</dbReference>
<keyword evidence="1" id="KW-0472">Membrane</keyword>
<gene>
    <name evidence="2" type="ORF">SPHA_23984</name>
</gene>
<evidence type="ECO:0000313" key="3">
    <source>
        <dbReference type="Proteomes" id="UP000597762"/>
    </source>
</evidence>
<keyword evidence="1" id="KW-0812">Transmembrane</keyword>
<keyword evidence="1" id="KW-1133">Transmembrane helix</keyword>
<proteinExistence type="predicted"/>
<protein>
    <submittedName>
        <fullName evidence="2">Uncharacterized protein</fullName>
    </submittedName>
</protein>
<evidence type="ECO:0000256" key="1">
    <source>
        <dbReference type="SAM" id="Phobius"/>
    </source>
</evidence>
<feature type="transmembrane region" description="Helical" evidence="1">
    <location>
        <begin position="118"/>
        <end position="137"/>
    </location>
</feature>
<keyword evidence="3" id="KW-1185">Reference proteome</keyword>
<accession>A0A812BUR1</accession>
<reference evidence="2" key="1">
    <citation type="submission" date="2021-01" db="EMBL/GenBank/DDBJ databases">
        <authorList>
            <person name="Li R."/>
            <person name="Bekaert M."/>
        </authorList>
    </citation>
    <scope>NUCLEOTIDE SEQUENCE</scope>
    <source>
        <strain evidence="2">Farmed</strain>
    </source>
</reference>
<name>A0A812BUR1_ACAPH</name>